<dbReference type="AlphaFoldDB" id="A0A0G1CCC7"/>
<keyword evidence="1" id="KW-0812">Transmembrane</keyword>
<evidence type="ECO:0008006" key="4">
    <source>
        <dbReference type="Google" id="ProtNLM"/>
    </source>
</evidence>
<gene>
    <name evidence="2" type="ORF">UV59_C0043G0005</name>
</gene>
<dbReference type="EMBL" id="LCFB01000043">
    <property type="protein sequence ID" value="KKS83315.1"/>
    <property type="molecule type" value="Genomic_DNA"/>
</dbReference>
<organism evidence="2 3">
    <name type="scientific">Candidatus Gottesmanbacteria bacterium GW2011_GWA1_43_11</name>
    <dbReference type="NCBI Taxonomy" id="1618436"/>
    <lineage>
        <taxon>Bacteria</taxon>
        <taxon>Candidatus Gottesmaniibacteriota</taxon>
    </lineage>
</organism>
<accession>A0A0G1CCC7</accession>
<proteinExistence type="predicted"/>
<keyword evidence="1" id="KW-1133">Transmembrane helix</keyword>
<evidence type="ECO:0000313" key="3">
    <source>
        <dbReference type="Proteomes" id="UP000034543"/>
    </source>
</evidence>
<comment type="caution">
    <text evidence="2">The sequence shown here is derived from an EMBL/GenBank/DDBJ whole genome shotgun (WGS) entry which is preliminary data.</text>
</comment>
<evidence type="ECO:0000313" key="2">
    <source>
        <dbReference type="EMBL" id="KKS83315.1"/>
    </source>
</evidence>
<sequence>MNQLLAQLGTINPPANVPTVGGNPSNFVAGLLRGSISLLLIVSFIAAFFWVIFAGFRFITAGSDSKSVSQAWSQIYWGFIGLIVVVGAFAIIKLVETFFGVTLISGGFQLPTR</sequence>
<dbReference type="STRING" id="1618436.UV59_C0043G0005"/>
<feature type="transmembrane region" description="Helical" evidence="1">
    <location>
        <begin position="71"/>
        <end position="92"/>
    </location>
</feature>
<dbReference type="Proteomes" id="UP000034543">
    <property type="component" value="Unassembled WGS sequence"/>
</dbReference>
<reference evidence="2 3" key="1">
    <citation type="journal article" date="2015" name="Nature">
        <title>rRNA introns, odd ribosomes, and small enigmatic genomes across a large radiation of phyla.</title>
        <authorList>
            <person name="Brown C.T."/>
            <person name="Hug L.A."/>
            <person name="Thomas B.C."/>
            <person name="Sharon I."/>
            <person name="Castelle C.J."/>
            <person name="Singh A."/>
            <person name="Wilkins M.J."/>
            <person name="Williams K.H."/>
            <person name="Banfield J.F."/>
        </authorList>
    </citation>
    <scope>NUCLEOTIDE SEQUENCE [LARGE SCALE GENOMIC DNA]</scope>
</reference>
<name>A0A0G1CCC7_9BACT</name>
<keyword evidence="1" id="KW-0472">Membrane</keyword>
<protein>
    <recommendedName>
        <fullName evidence="4">Integral membrane protein</fullName>
    </recommendedName>
</protein>
<evidence type="ECO:0000256" key="1">
    <source>
        <dbReference type="SAM" id="Phobius"/>
    </source>
</evidence>
<feature type="transmembrane region" description="Helical" evidence="1">
    <location>
        <begin position="36"/>
        <end position="59"/>
    </location>
</feature>